<dbReference type="NCBIfam" id="NF041747">
    <property type="entry name" value="Drt3a"/>
    <property type="match status" value="1"/>
</dbReference>
<dbReference type="RefSeq" id="WP_011092654.1">
    <property type="nucleotide sequence ID" value="NC_004547.2"/>
</dbReference>
<dbReference type="OrthoDB" id="9793236at2"/>
<evidence type="ECO:0000259" key="1">
    <source>
        <dbReference type="PROSITE" id="PS50878"/>
    </source>
</evidence>
<keyword evidence="2" id="KW-0695">RNA-directed DNA polymerase</keyword>
<proteinExistence type="predicted"/>
<protein>
    <submittedName>
        <fullName evidence="2">Phage-related reverse transcriptase/maturase family protein</fullName>
    </submittedName>
</protein>
<dbReference type="STRING" id="218491.ECA1056"/>
<gene>
    <name evidence="2" type="ordered locus">ECA1056</name>
</gene>
<sequence length="423" mass="48603">MREQSFDKFSLSKRIKQSDFYKCKNLVDEKVFDQVIEESYQLAHGLTAPVISKTISKGKEVYYVDRLSYKLILRKLQGNIRNKIETDKLQRNEIVRNLVSYLQEGVKSKVICIDLKSFYESIDIDSLLSETAKIGSLSYHSKKLIEVVLDEHRSIGGKGVPRGLELSSLLADLYLQEFDEWIKRIDGVFLYKRFVDDILIMTDHKVDEQSILTSIKNKLPANLCINNLKTQIIEIKKRTHSPNDVEGKLAATIDYLGYKIKVIDTHIPPAANGASSEGKANSVYRKVVIGVSDKKLNKIKTKLCKAFYNYELNRDFTLLLDRIIFLSTNRLLINKDKNRKMPTGIFYNYPLVNDDNESLKVIDFYIRALILGSGCRLSKKLNGSLNNGQVKTLLKISFAKGFSNKIHKKYSLNRLKEITRIWK</sequence>
<evidence type="ECO:0000313" key="3">
    <source>
        <dbReference type="Proteomes" id="UP000007966"/>
    </source>
</evidence>
<dbReference type="GO" id="GO:0003964">
    <property type="term" value="F:RNA-directed DNA polymerase activity"/>
    <property type="evidence" value="ECO:0007669"/>
    <property type="project" value="UniProtKB-KW"/>
</dbReference>
<keyword evidence="2" id="KW-0548">Nucleotidyltransferase</keyword>
<accession>Q6D8B8</accession>
<dbReference type="HOGENOM" id="CLU_044812_0_0_6"/>
<dbReference type="CDD" id="cd01646">
    <property type="entry name" value="RT_Bac_retron_I"/>
    <property type="match status" value="1"/>
</dbReference>
<feature type="domain" description="Reverse transcriptase" evidence="1">
    <location>
        <begin position="1"/>
        <end position="260"/>
    </location>
</feature>
<dbReference type="EMBL" id="BX950851">
    <property type="protein sequence ID" value="CAG73967.1"/>
    <property type="molecule type" value="Genomic_DNA"/>
</dbReference>
<dbReference type="PROSITE" id="PS50878">
    <property type="entry name" value="RT_POL"/>
    <property type="match status" value="1"/>
</dbReference>
<evidence type="ECO:0000313" key="2">
    <source>
        <dbReference type="EMBL" id="CAG73967.1"/>
    </source>
</evidence>
<keyword evidence="3" id="KW-1185">Reference proteome</keyword>
<keyword evidence="2" id="KW-0808">Transferase</keyword>
<reference evidence="2" key="1">
    <citation type="submission" date="2004-02" db="EMBL/GenBank/DDBJ databases">
        <title>The genome sequence of the enterobacterial phytopathogen Erwinia carotovora subsp. atroseptica SCRI1043 and functional genomic identification of novel virulence factors.</title>
        <authorList>
            <person name="Bell K.S."/>
            <person name="Sebaihia M."/>
            <person name="Pritchard L."/>
            <person name="Holden M."/>
            <person name="Hyman L.J."/>
            <person name="Holeva M.C."/>
            <person name="Thomson N.R."/>
            <person name="Bentley S.D."/>
            <person name="Churcher C."/>
            <person name="Mungall K."/>
            <person name="Atkin R."/>
            <person name="Bason N."/>
            <person name="Brooks K."/>
            <person name="Chillingworth T."/>
            <person name="Clark K."/>
            <person name="Doggett J."/>
            <person name="Fraser A."/>
            <person name="Hance Z."/>
            <person name="Hauser H."/>
            <person name="Jagels K."/>
            <person name="Moule S."/>
            <person name="Norbertczak H."/>
            <person name="Ormond D."/>
            <person name="Price C."/>
            <person name="Quail M.A."/>
            <person name="Sanders M."/>
            <person name="Walker D."/>
            <person name="Whitehead S."/>
            <person name="Salmond G.P.C."/>
            <person name="Birch P.R.J."/>
            <person name="Barrell B.G."/>
            <person name="Parkhill J."/>
            <person name="Toth I.K."/>
        </authorList>
    </citation>
    <scope>NUCLEOTIDE SEQUENCE</scope>
    <source>
        <strain evidence="2">SCRI1043</strain>
    </source>
</reference>
<dbReference type="InterPro" id="IPR000477">
    <property type="entry name" value="RT_dom"/>
</dbReference>
<dbReference type="Pfam" id="PF00078">
    <property type="entry name" value="RVT_1"/>
    <property type="match status" value="1"/>
</dbReference>
<dbReference type="PATRIC" id="fig|218491.5.peg.1064"/>
<organism evidence="2 3">
    <name type="scientific">Pectobacterium atrosepticum (strain SCRI 1043 / ATCC BAA-672)</name>
    <name type="common">Erwinia carotovora subsp. atroseptica</name>
    <dbReference type="NCBI Taxonomy" id="218491"/>
    <lineage>
        <taxon>Bacteria</taxon>
        <taxon>Pseudomonadati</taxon>
        <taxon>Pseudomonadota</taxon>
        <taxon>Gammaproteobacteria</taxon>
        <taxon>Enterobacterales</taxon>
        <taxon>Pectobacteriaceae</taxon>
        <taxon>Pectobacterium</taxon>
    </lineage>
</organism>
<dbReference type="AlphaFoldDB" id="Q6D8B8"/>
<dbReference type="Proteomes" id="UP000007966">
    <property type="component" value="Chromosome"/>
</dbReference>
<dbReference type="KEGG" id="eca:ECA1056"/>
<name>Q6D8B8_PECAS</name>
<dbReference type="eggNOG" id="COG3344">
    <property type="taxonomic scope" value="Bacteria"/>
</dbReference>